<evidence type="ECO:0000313" key="2">
    <source>
        <dbReference type="Proteomes" id="UP000010473"/>
    </source>
</evidence>
<dbReference type="HOGENOM" id="CLU_192773_1_1_3"/>
<sequence length="56" mass="6413">MNYCPCCSSKLLCHINQQKTYWFCSNCGQEMPNLNDLNKTKTKADHTNLSVLSTKN</sequence>
<dbReference type="AlphaFoldDB" id="K9XWI3"/>
<evidence type="ECO:0000313" key="1">
    <source>
        <dbReference type="EMBL" id="AFZ36027.1"/>
    </source>
</evidence>
<dbReference type="EMBL" id="CP003653">
    <property type="protein sequence ID" value="AFZ36027.1"/>
    <property type="molecule type" value="Genomic_DNA"/>
</dbReference>
<dbReference type="Proteomes" id="UP000010473">
    <property type="component" value="Chromosome"/>
</dbReference>
<name>K9XWI3_STAC7</name>
<accession>K9XWI3</accession>
<reference evidence="2" key="1">
    <citation type="journal article" date="2013" name="Proc. Natl. Acad. Sci. U.S.A.">
        <title>Improving the coverage of the cyanobacterial phylum using diversity-driven genome sequencing.</title>
        <authorList>
            <person name="Shih P.M."/>
            <person name="Wu D."/>
            <person name="Latifi A."/>
            <person name="Axen S.D."/>
            <person name="Fewer D.P."/>
            <person name="Talla E."/>
            <person name="Calteau A."/>
            <person name="Cai F."/>
            <person name="Tandeau de Marsac N."/>
            <person name="Rippka R."/>
            <person name="Herdman M."/>
            <person name="Sivonen K."/>
            <person name="Coursin T."/>
            <person name="Laurent T."/>
            <person name="Goodwin L."/>
            <person name="Nolan M."/>
            <person name="Davenport K.W."/>
            <person name="Han C.S."/>
            <person name="Rubin E.M."/>
            <person name="Eisen J.A."/>
            <person name="Woyke T."/>
            <person name="Gugger M."/>
            <person name="Kerfeld C.A."/>
        </authorList>
    </citation>
    <scope>NUCLEOTIDE SEQUENCE [LARGE SCALE GENOMIC DNA]</scope>
    <source>
        <strain evidence="2">ATCC 29371 / PCC 7437</strain>
    </source>
</reference>
<organism evidence="1 2">
    <name type="scientific">Stanieria cyanosphaera (strain ATCC 29371 / PCC 7437)</name>
    <dbReference type="NCBI Taxonomy" id="111780"/>
    <lineage>
        <taxon>Bacteria</taxon>
        <taxon>Bacillati</taxon>
        <taxon>Cyanobacteriota</taxon>
        <taxon>Cyanophyceae</taxon>
        <taxon>Pleurocapsales</taxon>
        <taxon>Dermocarpellaceae</taxon>
        <taxon>Stanieria</taxon>
    </lineage>
</organism>
<dbReference type="KEGG" id="scs:Sta7437_2494"/>
<proteinExistence type="predicted"/>
<gene>
    <name evidence="1" type="ordered locus">Sta7437_2494</name>
</gene>
<protein>
    <submittedName>
        <fullName evidence="1">Uncharacterized protein</fullName>
    </submittedName>
</protein>
<keyword evidence="2" id="KW-1185">Reference proteome</keyword>